<feature type="compositionally biased region" description="Low complexity" evidence="2">
    <location>
        <begin position="225"/>
        <end position="235"/>
    </location>
</feature>
<keyword evidence="5" id="KW-1185">Reference proteome</keyword>
<keyword evidence="4" id="KW-0012">Acyltransferase</keyword>
<name>A0A9W9ZNN3_9CNID</name>
<comment type="caution">
    <text evidence="4">The sequence shown here is derived from an EMBL/GenBank/DDBJ whole genome shotgun (WGS) entry which is preliminary data.</text>
</comment>
<evidence type="ECO:0000313" key="5">
    <source>
        <dbReference type="Proteomes" id="UP001163046"/>
    </source>
</evidence>
<dbReference type="InterPro" id="IPR047543">
    <property type="entry name" value="Bbox1_RNF31-like"/>
</dbReference>
<feature type="compositionally biased region" description="Polar residues" evidence="2">
    <location>
        <begin position="267"/>
        <end position="279"/>
    </location>
</feature>
<reference evidence="4" key="1">
    <citation type="submission" date="2023-01" db="EMBL/GenBank/DDBJ databases">
        <title>Genome assembly of the deep-sea coral Lophelia pertusa.</title>
        <authorList>
            <person name="Herrera S."/>
            <person name="Cordes E."/>
        </authorList>
    </citation>
    <scope>NUCLEOTIDE SEQUENCE</scope>
    <source>
        <strain evidence="4">USNM1676648</strain>
        <tissue evidence="4">Polyp</tissue>
    </source>
</reference>
<feature type="compositionally biased region" description="Low complexity" evidence="2">
    <location>
        <begin position="122"/>
        <end position="133"/>
    </location>
</feature>
<feature type="compositionally biased region" description="Acidic residues" evidence="2">
    <location>
        <begin position="14"/>
        <end position="25"/>
    </location>
</feature>
<feature type="region of interest" description="Disordered" evidence="2">
    <location>
        <begin position="113"/>
        <end position="324"/>
    </location>
</feature>
<dbReference type="AlphaFoldDB" id="A0A9W9ZNN3"/>
<feature type="compositionally biased region" description="Pro residues" evidence="2">
    <location>
        <begin position="293"/>
        <end position="307"/>
    </location>
</feature>
<dbReference type="InterPro" id="IPR000315">
    <property type="entry name" value="Znf_B-box"/>
</dbReference>
<keyword evidence="1" id="KW-0862">Zinc</keyword>
<dbReference type="CDD" id="cd19815">
    <property type="entry name" value="Bbox1_HOIP"/>
    <property type="match status" value="1"/>
</dbReference>
<dbReference type="PROSITE" id="PS50119">
    <property type="entry name" value="ZF_BBOX"/>
    <property type="match status" value="1"/>
</dbReference>
<dbReference type="GO" id="GO:0008270">
    <property type="term" value="F:zinc ion binding"/>
    <property type="evidence" value="ECO:0007669"/>
    <property type="project" value="UniProtKB-KW"/>
</dbReference>
<keyword evidence="1" id="KW-0863">Zinc-finger</keyword>
<feature type="compositionally biased region" description="Polar residues" evidence="2">
    <location>
        <begin position="239"/>
        <end position="254"/>
    </location>
</feature>
<organism evidence="4 5">
    <name type="scientific">Desmophyllum pertusum</name>
    <dbReference type="NCBI Taxonomy" id="174260"/>
    <lineage>
        <taxon>Eukaryota</taxon>
        <taxon>Metazoa</taxon>
        <taxon>Cnidaria</taxon>
        <taxon>Anthozoa</taxon>
        <taxon>Hexacorallia</taxon>
        <taxon>Scleractinia</taxon>
        <taxon>Caryophylliina</taxon>
        <taxon>Caryophylliidae</taxon>
        <taxon>Desmophyllum</taxon>
    </lineage>
</organism>
<dbReference type="EC" id="2.3.2.31" evidence="4"/>
<keyword evidence="1" id="KW-0479">Metal-binding</keyword>
<evidence type="ECO:0000256" key="1">
    <source>
        <dbReference type="PROSITE-ProRule" id="PRU00024"/>
    </source>
</evidence>
<dbReference type="GO" id="GO:0061630">
    <property type="term" value="F:ubiquitin protein ligase activity"/>
    <property type="evidence" value="ECO:0007669"/>
    <property type="project" value="UniProtKB-EC"/>
</dbReference>
<evidence type="ECO:0000313" key="4">
    <source>
        <dbReference type="EMBL" id="KAJ7385038.1"/>
    </source>
</evidence>
<feature type="compositionally biased region" description="Basic and acidic residues" evidence="2">
    <location>
        <begin position="1"/>
        <end position="13"/>
    </location>
</feature>
<evidence type="ECO:0000256" key="2">
    <source>
        <dbReference type="SAM" id="MobiDB-lite"/>
    </source>
</evidence>
<protein>
    <submittedName>
        <fullName evidence="4">Ubiquitin-protein transferase</fullName>
        <ecNumber evidence="4">2.3.2.31</ecNumber>
    </submittedName>
</protein>
<dbReference type="Proteomes" id="UP001163046">
    <property type="component" value="Unassembled WGS sequence"/>
</dbReference>
<proteinExistence type="predicted"/>
<evidence type="ECO:0000259" key="3">
    <source>
        <dbReference type="PROSITE" id="PS50119"/>
    </source>
</evidence>
<sequence>MQEPQHAAERNNESEGDSEYEDAEDGILTPNSSSQTQTITNFDCRICGESVATMFCKECKDTFCVSCDGLYHKHASRQHHVRNELTPIVSPSTAQPVVSAAAVAAAIDAAAAPVRTPQSHRAAAAAASASTSTGDETRPRPRPVPAPRRSVKLPPSSNQGMAQGTKTPETTEEERPPPIPQKLSHPTPQTQRTTPTSPPVQHSASPRVPGISPFTAPTSPPPVTPATVTVPPHVVGSQRVGSQPTTATSSQIQSQRREILRPPTFVPTFNTATQQSSQVAKDETDNNATTQDIPPPLPPRRPNPAQPKTPIESKLPRNQAPPVQRRAGHCPVQLLLFKFCWCKDLLVLQEATSYNSTKGDHKSAIVSSTAGILRNKKLSSTYLGNVSRTRESCQPNAAVTGK</sequence>
<accession>A0A9W9ZNN3</accession>
<keyword evidence="4" id="KW-0808">Transferase</keyword>
<feature type="compositionally biased region" description="Polar residues" evidence="2">
    <location>
        <begin position="155"/>
        <end position="164"/>
    </location>
</feature>
<dbReference type="OrthoDB" id="6631255at2759"/>
<feature type="domain" description="B box-type" evidence="3">
    <location>
        <begin position="44"/>
        <end position="85"/>
    </location>
</feature>
<gene>
    <name evidence="4" type="primary">RNF31_3</name>
    <name evidence="4" type="ORF">OS493_018731</name>
</gene>
<dbReference type="EMBL" id="MU825883">
    <property type="protein sequence ID" value="KAJ7385038.1"/>
    <property type="molecule type" value="Genomic_DNA"/>
</dbReference>
<feature type="region of interest" description="Disordered" evidence="2">
    <location>
        <begin position="1"/>
        <end position="34"/>
    </location>
</feature>
<feature type="compositionally biased region" description="Low complexity" evidence="2">
    <location>
        <begin position="186"/>
        <end position="195"/>
    </location>
</feature>